<keyword evidence="2" id="KW-1185">Reference proteome</keyword>
<organism evidence="1 2">
    <name type="scientific">Hevea brasiliensis</name>
    <name type="common">Para rubber tree</name>
    <name type="synonym">Siphonia brasiliensis</name>
    <dbReference type="NCBI Taxonomy" id="3981"/>
    <lineage>
        <taxon>Eukaryota</taxon>
        <taxon>Viridiplantae</taxon>
        <taxon>Streptophyta</taxon>
        <taxon>Embryophyta</taxon>
        <taxon>Tracheophyta</taxon>
        <taxon>Spermatophyta</taxon>
        <taxon>Magnoliopsida</taxon>
        <taxon>eudicotyledons</taxon>
        <taxon>Gunneridae</taxon>
        <taxon>Pentapetalae</taxon>
        <taxon>rosids</taxon>
        <taxon>fabids</taxon>
        <taxon>Malpighiales</taxon>
        <taxon>Euphorbiaceae</taxon>
        <taxon>Crotonoideae</taxon>
        <taxon>Micrandreae</taxon>
        <taxon>Hevea</taxon>
    </lineage>
</organism>
<dbReference type="EMBL" id="JAAGAX010000008">
    <property type="protein sequence ID" value="KAF2306035.1"/>
    <property type="molecule type" value="Genomic_DNA"/>
</dbReference>
<evidence type="ECO:0000313" key="2">
    <source>
        <dbReference type="Proteomes" id="UP000467840"/>
    </source>
</evidence>
<name>A0A6A6M078_HEVBR</name>
<evidence type="ECO:0000313" key="1">
    <source>
        <dbReference type="EMBL" id="KAF2306035.1"/>
    </source>
</evidence>
<proteinExistence type="predicted"/>
<sequence length="136" mass="15466">MEDYIDHFVAQASEVSGISYPKYLGYFLNGLRDEIRLELPFYSMGGISIRRTMKLRGQLKDAIVIVMVDNGTSQNFLVNSVAYKLRIPVEAVPSFGVRLGDGHRSQSSGMRYKLSLDLTNCKSKLIATYFLWAKWM</sequence>
<comment type="caution">
    <text evidence="1">The sequence shown here is derived from an EMBL/GenBank/DDBJ whole genome shotgun (WGS) entry which is preliminary data.</text>
</comment>
<dbReference type="AlphaFoldDB" id="A0A6A6M078"/>
<gene>
    <name evidence="1" type="ORF">GH714_009865</name>
</gene>
<reference evidence="1 2" key="1">
    <citation type="journal article" date="2020" name="Mol. Plant">
        <title>The Chromosome-Based Rubber Tree Genome Provides New Insights into Spurge Genome Evolution and Rubber Biosynthesis.</title>
        <authorList>
            <person name="Liu J."/>
            <person name="Shi C."/>
            <person name="Shi C.C."/>
            <person name="Li W."/>
            <person name="Zhang Q.J."/>
            <person name="Zhang Y."/>
            <person name="Li K."/>
            <person name="Lu H.F."/>
            <person name="Shi C."/>
            <person name="Zhu S.T."/>
            <person name="Xiao Z.Y."/>
            <person name="Nan H."/>
            <person name="Yue Y."/>
            <person name="Zhu X.G."/>
            <person name="Wu Y."/>
            <person name="Hong X.N."/>
            <person name="Fan G.Y."/>
            <person name="Tong Y."/>
            <person name="Zhang D."/>
            <person name="Mao C.L."/>
            <person name="Liu Y.L."/>
            <person name="Hao S.J."/>
            <person name="Liu W.Q."/>
            <person name="Lv M.Q."/>
            <person name="Zhang H.B."/>
            <person name="Liu Y."/>
            <person name="Hu-Tang G.R."/>
            <person name="Wang J.P."/>
            <person name="Wang J.H."/>
            <person name="Sun Y.H."/>
            <person name="Ni S.B."/>
            <person name="Chen W.B."/>
            <person name="Zhang X.C."/>
            <person name="Jiao Y.N."/>
            <person name="Eichler E.E."/>
            <person name="Li G.H."/>
            <person name="Liu X."/>
            <person name="Gao L.Z."/>
        </authorList>
    </citation>
    <scope>NUCLEOTIDE SEQUENCE [LARGE SCALE GENOMIC DNA]</scope>
    <source>
        <strain evidence="2">cv. GT1</strain>
        <tissue evidence="1">Leaf</tissue>
    </source>
</reference>
<dbReference type="Proteomes" id="UP000467840">
    <property type="component" value="Chromosome 9"/>
</dbReference>
<accession>A0A6A6M078</accession>
<protein>
    <submittedName>
        <fullName evidence="1">Uncharacterized protein</fullName>
    </submittedName>
</protein>